<organism evidence="18 19">
    <name type="scientific">Atractosteus spatula</name>
    <name type="common">Alligator gar</name>
    <name type="synonym">Lepisosteus spatula</name>
    <dbReference type="NCBI Taxonomy" id="7917"/>
    <lineage>
        <taxon>Eukaryota</taxon>
        <taxon>Metazoa</taxon>
        <taxon>Chordata</taxon>
        <taxon>Craniata</taxon>
        <taxon>Vertebrata</taxon>
        <taxon>Euteleostomi</taxon>
        <taxon>Actinopterygii</taxon>
        <taxon>Neopterygii</taxon>
        <taxon>Holostei</taxon>
        <taxon>Semionotiformes</taxon>
        <taxon>Lepisosteidae</taxon>
        <taxon>Atractosteus</taxon>
    </lineage>
</organism>
<dbReference type="GO" id="GO:0005737">
    <property type="term" value="C:cytoplasm"/>
    <property type="evidence" value="ECO:0007669"/>
    <property type="project" value="UniProtKB-SubCell"/>
</dbReference>
<dbReference type="GO" id="GO:0010468">
    <property type="term" value="P:regulation of gene expression"/>
    <property type="evidence" value="ECO:0007669"/>
    <property type="project" value="TreeGrafter"/>
</dbReference>
<comment type="catalytic activity">
    <reaction evidence="13">
        <text>L-threonyl-[protein] + ATP = O-phospho-L-threonyl-[protein] + ADP + H(+)</text>
        <dbReference type="Rhea" id="RHEA:46608"/>
        <dbReference type="Rhea" id="RHEA-COMP:11060"/>
        <dbReference type="Rhea" id="RHEA-COMP:11605"/>
        <dbReference type="ChEBI" id="CHEBI:15378"/>
        <dbReference type="ChEBI" id="CHEBI:30013"/>
        <dbReference type="ChEBI" id="CHEBI:30616"/>
        <dbReference type="ChEBI" id="CHEBI:61977"/>
        <dbReference type="ChEBI" id="CHEBI:456216"/>
        <dbReference type="EC" id="2.7.11.22"/>
    </reaction>
</comment>
<dbReference type="GO" id="GO:0000307">
    <property type="term" value="C:cyclin-dependent protein kinase holoenzyme complex"/>
    <property type="evidence" value="ECO:0007669"/>
    <property type="project" value="TreeGrafter"/>
</dbReference>
<comment type="subcellular location">
    <subcellularLocation>
        <location evidence="1">Cytoplasm</location>
    </subcellularLocation>
</comment>
<keyword evidence="7" id="KW-0132">Cell division</keyword>
<evidence type="ECO:0000256" key="15">
    <source>
        <dbReference type="PROSITE-ProRule" id="PRU10141"/>
    </source>
</evidence>
<dbReference type="GO" id="GO:0004693">
    <property type="term" value="F:cyclin-dependent protein serine/threonine kinase activity"/>
    <property type="evidence" value="ECO:0007669"/>
    <property type="project" value="UniProtKB-EC"/>
</dbReference>
<dbReference type="GO" id="GO:0005634">
    <property type="term" value="C:nucleus"/>
    <property type="evidence" value="ECO:0007669"/>
    <property type="project" value="TreeGrafter"/>
</dbReference>
<dbReference type="InterPro" id="IPR017441">
    <property type="entry name" value="Protein_kinase_ATP_BS"/>
</dbReference>
<protein>
    <recommendedName>
        <fullName evidence="3">cyclin-dependent kinase</fullName>
        <ecNumber evidence="3">2.7.11.22</ecNumber>
    </recommendedName>
</protein>
<sequence length="332" mass="36907">MRNVSPSGVAAGSCGVHGGAMDAGDCAAQEYERLAEVGEGAYGKVYKARETQGQRRLVALKKLSVAGHGRDGIPAFMIREVAVLKKIECFSHPNVVRLFGVSAKLLEKELDLTLVFEYIDQDLAVYLKAAPPSGLLVDTIKDLMGQLLSGLDFLHTNFVVHRDLKPENILITSRGQLKIADFGLARLYSFHMALTPGVATLWYRAPEVLLYSSYLPSVDMWSTGCILAELYLLRPLFLGYSDIQQLHKIFEVIGLPREEEWPAQAPLQYSSFWEMSDIVDPVIQNMDEQGSDLLLKCLLFSPAKRISAAEALRHPFLSSRAPPRWKERVSAK</sequence>
<evidence type="ECO:0000256" key="9">
    <source>
        <dbReference type="ARBA" id="ARBA00022741"/>
    </source>
</evidence>
<feature type="binding site" evidence="15">
    <location>
        <position position="61"/>
    </location>
    <ligand>
        <name>ATP</name>
        <dbReference type="ChEBI" id="CHEBI:30616"/>
    </ligand>
</feature>
<dbReference type="Pfam" id="PF00069">
    <property type="entry name" value="Pkinase"/>
    <property type="match status" value="1"/>
</dbReference>
<dbReference type="SUPFAM" id="SSF56112">
    <property type="entry name" value="Protein kinase-like (PK-like)"/>
    <property type="match status" value="1"/>
</dbReference>
<evidence type="ECO:0000256" key="8">
    <source>
        <dbReference type="ARBA" id="ARBA00022679"/>
    </source>
</evidence>
<dbReference type="AlphaFoldDB" id="A0A8J7T6E8"/>
<proteinExistence type="inferred from homology"/>
<evidence type="ECO:0000256" key="14">
    <source>
        <dbReference type="ARBA" id="ARBA00048367"/>
    </source>
</evidence>
<keyword evidence="4" id="KW-0963">Cytoplasm</keyword>
<dbReference type="EC" id="2.7.11.22" evidence="3"/>
<reference evidence="18" key="1">
    <citation type="journal article" date="2021" name="Cell">
        <title>Tracing the genetic footprints of vertebrate landing in non-teleost ray-finned fishes.</title>
        <authorList>
            <person name="Bi X."/>
            <person name="Wang K."/>
            <person name="Yang L."/>
            <person name="Pan H."/>
            <person name="Jiang H."/>
            <person name="Wei Q."/>
            <person name="Fang M."/>
            <person name="Yu H."/>
            <person name="Zhu C."/>
            <person name="Cai Y."/>
            <person name="He Y."/>
            <person name="Gan X."/>
            <person name="Zeng H."/>
            <person name="Yu D."/>
            <person name="Zhu Y."/>
            <person name="Jiang H."/>
            <person name="Qiu Q."/>
            <person name="Yang H."/>
            <person name="Zhang Y.E."/>
            <person name="Wang W."/>
            <person name="Zhu M."/>
            <person name="He S."/>
            <person name="Zhang G."/>
        </authorList>
    </citation>
    <scope>NUCLEOTIDE SEQUENCE</scope>
    <source>
        <strain evidence="18">Allg_001</strain>
    </source>
</reference>
<feature type="non-terminal residue" evidence="18">
    <location>
        <position position="332"/>
    </location>
</feature>
<feature type="non-terminal residue" evidence="18">
    <location>
        <position position="1"/>
    </location>
</feature>
<dbReference type="InterPro" id="IPR008271">
    <property type="entry name" value="Ser/Thr_kinase_AS"/>
</dbReference>
<keyword evidence="8" id="KW-0808">Transferase</keyword>
<dbReference type="Proteomes" id="UP000736164">
    <property type="component" value="Unassembled WGS sequence"/>
</dbReference>
<comment type="similarity">
    <text evidence="2">Belongs to the protein kinase superfamily. CMGC Ser/Thr protein kinase family. CDC2/CDKX subfamily.</text>
</comment>
<evidence type="ECO:0000256" key="3">
    <source>
        <dbReference type="ARBA" id="ARBA00012425"/>
    </source>
</evidence>
<keyword evidence="11 15" id="KW-0067">ATP-binding</keyword>
<evidence type="ECO:0000256" key="12">
    <source>
        <dbReference type="ARBA" id="ARBA00023306"/>
    </source>
</evidence>
<evidence type="ECO:0000256" key="6">
    <source>
        <dbReference type="ARBA" id="ARBA00022553"/>
    </source>
</evidence>
<dbReference type="PROSITE" id="PS50011">
    <property type="entry name" value="PROTEIN_KINASE_DOM"/>
    <property type="match status" value="1"/>
</dbReference>
<dbReference type="Gene3D" id="3.30.200.20">
    <property type="entry name" value="Phosphorylase Kinase, domain 1"/>
    <property type="match status" value="1"/>
</dbReference>
<dbReference type="InterPro" id="IPR011009">
    <property type="entry name" value="Kinase-like_dom_sf"/>
</dbReference>
<dbReference type="GO" id="GO:0000082">
    <property type="term" value="P:G1/S transition of mitotic cell cycle"/>
    <property type="evidence" value="ECO:0007669"/>
    <property type="project" value="TreeGrafter"/>
</dbReference>
<comment type="catalytic activity">
    <reaction evidence="14">
        <text>L-seryl-[protein] + ATP = O-phospho-L-seryl-[protein] + ADP + H(+)</text>
        <dbReference type="Rhea" id="RHEA:17989"/>
        <dbReference type="Rhea" id="RHEA-COMP:9863"/>
        <dbReference type="Rhea" id="RHEA-COMP:11604"/>
        <dbReference type="ChEBI" id="CHEBI:15378"/>
        <dbReference type="ChEBI" id="CHEBI:29999"/>
        <dbReference type="ChEBI" id="CHEBI:30616"/>
        <dbReference type="ChEBI" id="CHEBI:83421"/>
        <dbReference type="ChEBI" id="CHEBI:456216"/>
        <dbReference type="EC" id="2.7.11.22"/>
    </reaction>
</comment>
<dbReference type="InterPro" id="IPR050108">
    <property type="entry name" value="CDK"/>
</dbReference>
<evidence type="ECO:0000256" key="2">
    <source>
        <dbReference type="ARBA" id="ARBA00006485"/>
    </source>
</evidence>
<accession>A0A8J7T6E8</accession>
<evidence type="ECO:0000256" key="13">
    <source>
        <dbReference type="ARBA" id="ARBA00047811"/>
    </source>
</evidence>
<dbReference type="PROSITE" id="PS00108">
    <property type="entry name" value="PROTEIN_KINASE_ST"/>
    <property type="match status" value="1"/>
</dbReference>
<dbReference type="GO" id="GO:0007165">
    <property type="term" value="P:signal transduction"/>
    <property type="evidence" value="ECO:0007669"/>
    <property type="project" value="TreeGrafter"/>
</dbReference>
<dbReference type="FunFam" id="1.10.510.10:FF:000205">
    <property type="entry name" value="Cyclin-dependent kinase 6"/>
    <property type="match status" value="1"/>
</dbReference>
<dbReference type="GO" id="GO:0010389">
    <property type="term" value="P:regulation of G2/M transition of mitotic cell cycle"/>
    <property type="evidence" value="ECO:0007669"/>
    <property type="project" value="TreeGrafter"/>
</dbReference>
<dbReference type="GO" id="GO:0030332">
    <property type="term" value="F:cyclin binding"/>
    <property type="evidence" value="ECO:0007669"/>
    <property type="project" value="TreeGrafter"/>
</dbReference>
<dbReference type="EMBL" id="JAAWVO010004104">
    <property type="protein sequence ID" value="MBN3312049.1"/>
    <property type="molecule type" value="Genomic_DNA"/>
</dbReference>
<gene>
    <name evidence="18" type="primary">Cdk6_0</name>
    <name evidence="18" type="ORF">GTO95_0010885</name>
</gene>
<evidence type="ECO:0000256" key="7">
    <source>
        <dbReference type="ARBA" id="ARBA00022618"/>
    </source>
</evidence>
<keyword evidence="9 15" id="KW-0547">Nucleotide-binding</keyword>
<dbReference type="GO" id="GO:0051301">
    <property type="term" value="P:cell division"/>
    <property type="evidence" value="ECO:0007669"/>
    <property type="project" value="UniProtKB-KW"/>
</dbReference>
<dbReference type="SMART" id="SM00220">
    <property type="entry name" value="S_TKc"/>
    <property type="match status" value="1"/>
</dbReference>
<evidence type="ECO:0000313" key="19">
    <source>
        <dbReference type="Proteomes" id="UP000736164"/>
    </source>
</evidence>
<evidence type="ECO:0000313" key="18">
    <source>
        <dbReference type="EMBL" id="MBN3312049.1"/>
    </source>
</evidence>
<keyword evidence="5 16" id="KW-0723">Serine/threonine-protein kinase</keyword>
<keyword evidence="6" id="KW-0597">Phosphoprotein</keyword>
<feature type="domain" description="Protein kinase" evidence="17">
    <location>
        <begin position="31"/>
        <end position="317"/>
    </location>
</feature>
<dbReference type="FunFam" id="3.30.200.20:FF:000124">
    <property type="entry name" value="Cyclin-dependent kinase 4"/>
    <property type="match status" value="1"/>
</dbReference>
<dbReference type="PROSITE" id="PS00107">
    <property type="entry name" value="PROTEIN_KINASE_ATP"/>
    <property type="match status" value="1"/>
</dbReference>
<evidence type="ECO:0000256" key="4">
    <source>
        <dbReference type="ARBA" id="ARBA00022490"/>
    </source>
</evidence>
<evidence type="ECO:0000256" key="10">
    <source>
        <dbReference type="ARBA" id="ARBA00022777"/>
    </source>
</evidence>
<evidence type="ECO:0000256" key="5">
    <source>
        <dbReference type="ARBA" id="ARBA00022527"/>
    </source>
</evidence>
<comment type="caution">
    <text evidence="18">The sequence shown here is derived from an EMBL/GenBank/DDBJ whole genome shotgun (WGS) entry which is preliminary data.</text>
</comment>
<dbReference type="PANTHER" id="PTHR24056:SF164">
    <property type="entry name" value="CYCLIN-DEPENDENT KINASE 21"/>
    <property type="match status" value="1"/>
</dbReference>
<name>A0A8J7T6E8_ATRSP</name>
<evidence type="ECO:0000259" key="17">
    <source>
        <dbReference type="PROSITE" id="PS50011"/>
    </source>
</evidence>
<dbReference type="PANTHER" id="PTHR24056">
    <property type="entry name" value="CELL DIVISION PROTEIN KINASE"/>
    <property type="match status" value="1"/>
</dbReference>
<evidence type="ECO:0000256" key="16">
    <source>
        <dbReference type="RuleBase" id="RU000304"/>
    </source>
</evidence>
<dbReference type="InterPro" id="IPR000719">
    <property type="entry name" value="Prot_kinase_dom"/>
</dbReference>
<dbReference type="Gene3D" id="1.10.510.10">
    <property type="entry name" value="Transferase(Phosphotransferase) domain 1"/>
    <property type="match status" value="1"/>
</dbReference>
<keyword evidence="19" id="KW-1185">Reference proteome</keyword>
<keyword evidence="10 18" id="KW-0418">Kinase</keyword>
<dbReference type="GO" id="GO:0005524">
    <property type="term" value="F:ATP binding"/>
    <property type="evidence" value="ECO:0007669"/>
    <property type="project" value="UniProtKB-UniRule"/>
</dbReference>
<keyword evidence="12" id="KW-0131">Cell cycle</keyword>
<evidence type="ECO:0000256" key="1">
    <source>
        <dbReference type="ARBA" id="ARBA00004496"/>
    </source>
</evidence>
<evidence type="ECO:0000256" key="11">
    <source>
        <dbReference type="ARBA" id="ARBA00022840"/>
    </source>
</evidence>